<dbReference type="Proteomes" id="UP000230750">
    <property type="component" value="Unassembled WGS sequence"/>
</dbReference>
<protein>
    <submittedName>
        <fullName evidence="3">Uncharacterized protein</fullName>
    </submittedName>
</protein>
<keyword evidence="2" id="KW-1133">Transmembrane helix</keyword>
<keyword evidence="4" id="KW-1185">Reference proteome</keyword>
<feature type="compositionally biased region" description="Polar residues" evidence="1">
    <location>
        <begin position="176"/>
        <end position="185"/>
    </location>
</feature>
<evidence type="ECO:0000313" key="4">
    <source>
        <dbReference type="Proteomes" id="UP000230750"/>
    </source>
</evidence>
<keyword evidence="2" id="KW-0812">Transmembrane</keyword>
<comment type="caution">
    <text evidence="3">The sequence shown here is derived from an EMBL/GenBank/DDBJ whole genome shotgun (WGS) entry which is preliminary data.</text>
</comment>
<evidence type="ECO:0000256" key="2">
    <source>
        <dbReference type="SAM" id="Phobius"/>
    </source>
</evidence>
<proteinExistence type="predicted"/>
<sequence length="820" mass="93528">MATSDVIHVSTVDNLLKYVVSIDGCGSVDQMCERTTGLIGNISCSLLNTKPGIQLTFAQSESPSVTISREWHHTDENHSTNTFDNYVISEYHISQCDEVIELSCSPASEEIAKFHSTAVIHLKPDASECQVPKNGSSKTVTAVVIVIIVCVIMISVLAATFFIKRRGRSKREPGSSGMNMSQIESQDTDTADPKHNESTNTEHEKEPLLQGPLATDGEFQRLLIESKDLHKDTEVREFLGKSISNLNPSKEELLAIANFFSTSKWISHEGLVAVLQTVLEMKQIPSKVGLDIVMELFNKEKIKAEDVLKRLRVATTENKVPPATTAEMLTKYYVLNLLTTKDIDKSIHMGFSKPKEKVPFLYILLVIEELHSESENREKLIELFNAIVAKLKSDLEYNGEALSELKDLEEMDFRKAISSVIIFIVDSRMLDVDTLMDILQKRSLKEKVSGTLLTTVLFDLLQNEKIELYRYIAELKTCLVAHQISSSDFVQFLSAPLNDEKVCIHDFITEMQDCRHQNVITKEQYAIFLSSLLNYKQFKLDEFVKAYDEGWKRGIKIDEANFRSLMSNFLRQRKVKLEDYLAEVKKIKDECQITDEVFEKLLSVVLEYEEINVQELIPVVKAWRKEASISSERFLSFIFECAKCDKITDHVFEKLLSVVLEYEEINVQELIPVVKAWGKEASISSERLLSFFIECGKCDKINTQNILEEFKTCRREDFVNEETVFKFTIDLLKKDVVDKEAFCTFTMSLLKEGLVDKESFLTFTMSLLKEGLIDESTALPIIQSVIDKYKITKKDMANIKDVVDKKLYKKLQFHSDKGDK</sequence>
<name>A0A2G8K8S3_STIJA</name>
<keyword evidence="2" id="KW-0472">Membrane</keyword>
<organism evidence="3 4">
    <name type="scientific">Stichopus japonicus</name>
    <name type="common">Sea cucumber</name>
    <dbReference type="NCBI Taxonomy" id="307972"/>
    <lineage>
        <taxon>Eukaryota</taxon>
        <taxon>Metazoa</taxon>
        <taxon>Echinodermata</taxon>
        <taxon>Eleutherozoa</taxon>
        <taxon>Echinozoa</taxon>
        <taxon>Holothuroidea</taxon>
        <taxon>Aspidochirotacea</taxon>
        <taxon>Aspidochirotida</taxon>
        <taxon>Stichopodidae</taxon>
        <taxon>Apostichopus</taxon>
    </lineage>
</organism>
<dbReference type="EMBL" id="MRZV01000779">
    <property type="protein sequence ID" value="PIK44387.1"/>
    <property type="molecule type" value="Genomic_DNA"/>
</dbReference>
<evidence type="ECO:0000313" key="3">
    <source>
        <dbReference type="EMBL" id="PIK44387.1"/>
    </source>
</evidence>
<gene>
    <name evidence="3" type="ORF">BSL78_18747</name>
</gene>
<evidence type="ECO:0000256" key="1">
    <source>
        <dbReference type="SAM" id="MobiDB-lite"/>
    </source>
</evidence>
<reference evidence="3 4" key="1">
    <citation type="journal article" date="2017" name="PLoS Biol.">
        <title>The sea cucumber genome provides insights into morphological evolution and visceral regeneration.</title>
        <authorList>
            <person name="Zhang X."/>
            <person name="Sun L."/>
            <person name="Yuan J."/>
            <person name="Sun Y."/>
            <person name="Gao Y."/>
            <person name="Zhang L."/>
            <person name="Li S."/>
            <person name="Dai H."/>
            <person name="Hamel J.F."/>
            <person name="Liu C."/>
            <person name="Yu Y."/>
            <person name="Liu S."/>
            <person name="Lin W."/>
            <person name="Guo K."/>
            <person name="Jin S."/>
            <person name="Xu P."/>
            <person name="Storey K.B."/>
            <person name="Huan P."/>
            <person name="Zhang T."/>
            <person name="Zhou Y."/>
            <person name="Zhang J."/>
            <person name="Lin C."/>
            <person name="Li X."/>
            <person name="Xing L."/>
            <person name="Huo D."/>
            <person name="Sun M."/>
            <person name="Wang L."/>
            <person name="Mercier A."/>
            <person name="Li F."/>
            <person name="Yang H."/>
            <person name="Xiang J."/>
        </authorList>
    </citation>
    <scope>NUCLEOTIDE SEQUENCE [LARGE SCALE GENOMIC DNA]</scope>
    <source>
        <strain evidence="3">Shaxun</strain>
        <tissue evidence="3">Muscle</tissue>
    </source>
</reference>
<dbReference type="AlphaFoldDB" id="A0A2G8K8S3"/>
<dbReference type="STRING" id="307972.A0A2G8K8S3"/>
<feature type="region of interest" description="Disordered" evidence="1">
    <location>
        <begin position="168"/>
        <end position="211"/>
    </location>
</feature>
<feature type="transmembrane region" description="Helical" evidence="2">
    <location>
        <begin position="140"/>
        <end position="163"/>
    </location>
</feature>
<feature type="compositionally biased region" description="Basic and acidic residues" evidence="1">
    <location>
        <begin position="191"/>
        <end position="207"/>
    </location>
</feature>
<accession>A0A2G8K8S3</accession>